<reference evidence="2" key="1">
    <citation type="submission" date="2013-08" db="EMBL/GenBank/DDBJ databases">
        <authorList>
            <person name="Mendez C."/>
            <person name="Richter M."/>
            <person name="Ferrer M."/>
            <person name="Sanchez J."/>
        </authorList>
    </citation>
    <scope>NUCLEOTIDE SEQUENCE</scope>
</reference>
<proteinExistence type="predicted"/>
<dbReference type="InterPro" id="IPR017850">
    <property type="entry name" value="Alkaline_phosphatase_core_sf"/>
</dbReference>
<dbReference type="Pfam" id="PF04185">
    <property type="entry name" value="Phosphoesterase"/>
    <property type="match status" value="1"/>
</dbReference>
<accession>T1BHT6</accession>
<protein>
    <submittedName>
        <fullName evidence="2">40-residue YVTN family beta-propeller repeat protein</fullName>
    </submittedName>
</protein>
<dbReference type="GO" id="GO:0016788">
    <property type="term" value="F:hydrolase activity, acting on ester bonds"/>
    <property type="evidence" value="ECO:0007669"/>
    <property type="project" value="InterPro"/>
</dbReference>
<name>T1BHT6_9ZZZZ</name>
<dbReference type="AlphaFoldDB" id="T1BHT6"/>
<reference evidence="2" key="2">
    <citation type="journal article" date="2014" name="ISME J.">
        <title>Microbial stratification in low pH oxic and suboxic macroscopic growths along an acid mine drainage.</title>
        <authorList>
            <person name="Mendez-Garcia C."/>
            <person name="Mesa V."/>
            <person name="Sprenger R.R."/>
            <person name="Richter M."/>
            <person name="Diez M.S."/>
            <person name="Solano J."/>
            <person name="Bargiela R."/>
            <person name="Golyshina O.V."/>
            <person name="Manteca A."/>
            <person name="Ramos J.L."/>
            <person name="Gallego J.R."/>
            <person name="Llorente I."/>
            <person name="Martins Dos Santos V.A."/>
            <person name="Jensen O.N."/>
            <person name="Pelaez A.I."/>
            <person name="Sanchez J."/>
            <person name="Ferrer M."/>
        </authorList>
    </citation>
    <scope>NUCLEOTIDE SEQUENCE</scope>
</reference>
<evidence type="ECO:0000256" key="1">
    <source>
        <dbReference type="ARBA" id="ARBA00022801"/>
    </source>
</evidence>
<feature type="non-terminal residue" evidence="2">
    <location>
        <position position="1"/>
    </location>
</feature>
<dbReference type="EMBL" id="AUZZ01004568">
    <property type="protein sequence ID" value="EQD52664.1"/>
    <property type="molecule type" value="Genomic_DNA"/>
</dbReference>
<dbReference type="Gene3D" id="3.40.720.10">
    <property type="entry name" value="Alkaline Phosphatase, subunit A"/>
    <property type="match status" value="1"/>
</dbReference>
<keyword evidence="1" id="KW-0378">Hydrolase</keyword>
<comment type="caution">
    <text evidence="2">The sequence shown here is derived from an EMBL/GenBank/DDBJ whole genome shotgun (WGS) entry which is preliminary data.</text>
</comment>
<sequence length="441" mass="48900">WLHAHIHHVVFILRENKTFDENFGDYPAAGHWADPALDLYGPRQLPNLYAAAARGALFVNFYADGEVTSQGHQWTTAGSDSDFLQRTWSLYYSDRGYIPNSGWTQSLKPDARGARNPYAIYTNLGALGHWSNPWITYPARLFLFNDLLAHHVSFEDFGEFAARNKIGNISPALRAHLAMDYPAWDRLVLDTQRASIADRWIRAHAKHLPRVIYIWLPDDHTAGRAACMASPDSYVANNDYATAEVIHTLSKLPEWKHTLVLLTEDDAQSGADHINAHRTFAVALGPWVRSGVLDTQHLSQVDLLRTIEAVAGIPPMSQWDANAHVLGGIWRATPDAAPAPVLPMQTAMLRNPGHCAADSPFRHWPVDPVPGADHIAWNALPPARSYTPTALLKISGPEQLRQEWLASKGPVAYAALLRRLNTMAAKQQRPLDSLIAGDGGD</sequence>
<organism evidence="2">
    <name type="scientific">mine drainage metagenome</name>
    <dbReference type="NCBI Taxonomy" id="410659"/>
    <lineage>
        <taxon>unclassified sequences</taxon>
        <taxon>metagenomes</taxon>
        <taxon>ecological metagenomes</taxon>
    </lineage>
</organism>
<gene>
    <name evidence="2" type="ORF">B2A_06452</name>
</gene>
<evidence type="ECO:0000313" key="2">
    <source>
        <dbReference type="EMBL" id="EQD52664.1"/>
    </source>
</evidence>
<dbReference type="SUPFAM" id="SSF53649">
    <property type="entry name" value="Alkaline phosphatase-like"/>
    <property type="match status" value="1"/>
</dbReference>
<dbReference type="InterPro" id="IPR007312">
    <property type="entry name" value="Phosphoesterase"/>
</dbReference>